<dbReference type="AlphaFoldDB" id="A0A1G5LDN0"/>
<dbReference type="OrthoDB" id="9786534at2"/>
<dbReference type="STRING" id="1120976.SAMN03080606_04269"/>
<dbReference type="Proteomes" id="UP000198636">
    <property type="component" value="Unassembled WGS sequence"/>
</dbReference>
<evidence type="ECO:0000313" key="1">
    <source>
        <dbReference type="EMBL" id="SCZ10259.1"/>
    </source>
</evidence>
<dbReference type="RefSeq" id="WP_091547606.1">
    <property type="nucleotide sequence ID" value="NZ_FMUS01000049.1"/>
</dbReference>
<reference evidence="1 2" key="1">
    <citation type="submission" date="2016-10" db="EMBL/GenBank/DDBJ databases">
        <authorList>
            <person name="de Groot N.N."/>
        </authorList>
    </citation>
    <scope>NUCLEOTIDE SEQUENCE [LARGE SCALE GENOMIC DNA]</scope>
    <source>
        <strain evidence="1 2">DSM 18978</strain>
    </source>
</reference>
<dbReference type="EMBL" id="FMUS01000049">
    <property type="protein sequence ID" value="SCZ10259.1"/>
    <property type="molecule type" value="Genomic_DNA"/>
</dbReference>
<dbReference type="InterPro" id="IPR046674">
    <property type="entry name" value="DUF6544"/>
</dbReference>
<evidence type="ECO:0000313" key="2">
    <source>
        <dbReference type="Proteomes" id="UP000198636"/>
    </source>
</evidence>
<sequence length="287" mass="32904">MSKLILMLISIVTLLLIFIAGSFLANFLFNQGVVKEVEALFSKVDMKNEIVTIEDIEGLPQNVQKWLEYSGIIGKEKITAVRLKQIAEMRLGKDKSWMPVQSEQYFITEEPGFIWKANIKAFPLIHIVGRDKYQDGQGNMLIKLLSLFTVADSKGKEIDQGTLLRYLAETVWMPTAALNEYITWEEIDEDNAIATMTYGDITASGVFTFNDKGEVIKFEAERYGEFNGEFRIETWSIPIGDYKEFEGIRVPTKGNITWKLDAGDFNWFNFEVIDIEYNIPEPFNSRD</sequence>
<proteinExistence type="predicted"/>
<organism evidence="1 2">
    <name type="scientific">Alkaliphilus peptidifermentans DSM 18978</name>
    <dbReference type="NCBI Taxonomy" id="1120976"/>
    <lineage>
        <taxon>Bacteria</taxon>
        <taxon>Bacillati</taxon>
        <taxon>Bacillota</taxon>
        <taxon>Clostridia</taxon>
        <taxon>Peptostreptococcales</taxon>
        <taxon>Natronincolaceae</taxon>
        <taxon>Alkaliphilus</taxon>
    </lineage>
</organism>
<accession>A0A1G5LDN0</accession>
<dbReference type="Pfam" id="PF20181">
    <property type="entry name" value="DUF6544"/>
    <property type="match status" value="1"/>
</dbReference>
<protein>
    <submittedName>
        <fullName evidence="1">Uncharacterized protein</fullName>
    </submittedName>
</protein>
<name>A0A1G5LDN0_9FIRM</name>
<gene>
    <name evidence="1" type="ORF">SAMN03080606_04269</name>
</gene>
<keyword evidence="2" id="KW-1185">Reference proteome</keyword>